<keyword evidence="4" id="KW-1185">Reference proteome</keyword>
<feature type="compositionally biased region" description="Polar residues" evidence="1">
    <location>
        <begin position="363"/>
        <end position="377"/>
    </location>
</feature>
<dbReference type="AlphaFoldDB" id="A0AAW1V6G5"/>
<dbReference type="Proteomes" id="UP001431783">
    <property type="component" value="Unassembled WGS sequence"/>
</dbReference>
<proteinExistence type="predicted"/>
<accession>A0AAW1V6G5</accession>
<feature type="compositionally biased region" description="Low complexity" evidence="1">
    <location>
        <begin position="460"/>
        <end position="485"/>
    </location>
</feature>
<feature type="region of interest" description="Disordered" evidence="1">
    <location>
        <begin position="514"/>
        <end position="547"/>
    </location>
</feature>
<evidence type="ECO:0000313" key="4">
    <source>
        <dbReference type="Proteomes" id="UP001431783"/>
    </source>
</evidence>
<feature type="compositionally biased region" description="Polar residues" evidence="1">
    <location>
        <begin position="197"/>
        <end position="228"/>
    </location>
</feature>
<feature type="region of interest" description="Disordered" evidence="1">
    <location>
        <begin position="1"/>
        <end position="37"/>
    </location>
</feature>
<protein>
    <recommendedName>
        <fullName evidence="2">DUF4745 domain-containing protein</fullName>
    </recommendedName>
</protein>
<feature type="region of interest" description="Disordered" evidence="1">
    <location>
        <begin position="327"/>
        <end position="379"/>
    </location>
</feature>
<comment type="caution">
    <text evidence="3">The sequence shown here is derived from an EMBL/GenBank/DDBJ whole genome shotgun (WGS) entry which is preliminary data.</text>
</comment>
<feature type="region of interest" description="Disordered" evidence="1">
    <location>
        <begin position="396"/>
        <end position="495"/>
    </location>
</feature>
<feature type="compositionally biased region" description="Polar residues" evidence="1">
    <location>
        <begin position="12"/>
        <end position="21"/>
    </location>
</feature>
<evidence type="ECO:0000313" key="3">
    <source>
        <dbReference type="EMBL" id="KAK9887897.1"/>
    </source>
</evidence>
<evidence type="ECO:0000256" key="1">
    <source>
        <dbReference type="SAM" id="MobiDB-lite"/>
    </source>
</evidence>
<feature type="compositionally biased region" description="Polar residues" evidence="1">
    <location>
        <begin position="429"/>
        <end position="444"/>
    </location>
</feature>
<organism evidence="3 4">
    <name type="scientific">Henosepilachna vigintioctopunctata</name>
    <dbReference type="NCBI Taxonomy" id="420089"/>
    <lineage>
        <taxon>Eukaryota</taxon>
        <taxon>Metazoa</taxon>
        <taxon>Ecdysozoa</taxon>
        <taxon>Arthropoda</taxon>
        <taxon>Hexapoda</taxon>
        <taxon>Insecta</taxon>
        <taxon>Pterygota</taxon>
        <taxon>Neoptera</taxon>
        <taxon>Endopterygota</taxon>
        <taxon>Coleoptera</taxon>
        <taxon>Polyphaga</taxon>
        <taxon>Cucujiformia</taxon>
        <taxon>Coccinelloidea</taxon>
        <taxon>Coccinellidae</taxon>
        <taxon>Epilachninae</taxon>
        <taxon>Epilachnini</taxon>
        <taxon>Henosepilachna</taxon>
    </lineage>
</organism>
<feature type="domain" description="DUF4745" evidence="2">
    <location>
        <begin position="41"/>
        <end position="158"/>
    </location>
</feature>
<dbReference type="Pfam" id="PF15923">
    <property type="entry name" value="DUF4745"/>
    <property type="match status" value="1"/>
</dbReference>
<reference evidence="3 4" key="1">
    <citation type="submission" date="2023-03" db="EMBL/GenBank/DDBJ databases">
        <title>Genome insight into feeding habits of ladybird beetles.</title>
        <authorList>
            <person name="Li H.-S."/>
            <person name="Huang Y.-H."/>
            <person name="Pang H."/>
        </authorList>
    </citation>
    <scope>NUCLEOTIDE SEQUENCE [LARGE SCALE GENOMIC DNA]</scope>
    <source>
        <strain evidence="3">SYSU_2023b</strain>
        <tissue evidence="3">Whole body</tissue>
    </source>
</reference>
<dbReference type="EMBL" id="JARQZJ010000121">
    <property type="protein sequence ID" value="KAK9887897.1"/>
    <property type="molecule type" value="Genomic_DNA"/>
</dbReference>
<dbReference type="InterPro" id="IPR031813">
    <property type="entry name" value="DUF4745"/>
</dbReference>
<feature type="compositionally biased region" description="Basic and acidic residues" evidence="1">
    <location>
        <begin position="534"/>
        <end position="547"/>
    </location>
</feature>
<evidence type="ECO:0000259" key="2">
    <source>
        <dbReference type="Pfam" id="PF15923"/>
    </source>
</evidence>
<feature type="region of interest" description="Disordered" evidence="1">
    <location>
        <begin position="197"/>
        <end position="278"/>
    </location>
</feature>
<name>A0AAW1V6G5_9CUCU</name>
<sequence length="547" mass="60373">MDRESKSGDTHVPTTSNISEAQESDQKNSDDPPQLSPNTLKVAAAECLNSWIYYLQMLNTMCSAGLRLSQSLMNLSQSQNISLATNCQTSWEELMKATVFATNSVKTHIAAAMQDMSIGDTFTESDAQRQQEHNQQIIMENLLTFINLQYQFSLTGCEFFGAMAMCPLCQTTPGGVHEPECCMATLQQFFTRLYMQESRSQNSSPHYPPEQSNLESPKSQEQPRQQYSPLGVEPRGSSPYQEMARVSSPVQSFSESVRPVGPLETIRGPFPNPGQLHTMKHPFPGRGMRSPLHYPLFPISGQRRWSEAAAQEVGGESGDGTMRRWSMPWDSGRAECSSWNQKSLPPSKLTVPPPTSSQERSRSTTPEAQSTPGTLTSGEGLAEAIQLLSCRPMRSSIPSQSGYGGFAHPWPETHEERMHRRMHPGPASQRGNWQSVDVPNTGMSVTEHYDIFPPGLPLTSRKSSSSTDSSSCLSIHSRSTTSSSERGSDGATGGDSIRLHGNLYSMWSGGEHLPFIKLPESHEPQDDSDTDDPPTEKNGKYDFPRPT</sequence>
<gene>
    <name evidence="3" type="ORF">WA026_000200</name>
</gene>